<dbReference type="InterPro" id="IPR021730">
    <property type="entry name" value="YdbH"/>
</dbReference>
<reference evidence="2 3" key="1">
    <citation type="submission" date="2023-07" db="EMBL/GenBank/DDBJ databases">
        <title>Alkalimonas sp., MEB108 novel, alkaliphilic bacterium isolated from Lonar Lake, India.</title>
        <authorList>
            <person name="Joshi A."/>
            <person name="Thite S."/>
        </authorList>
    </citation>
    <scope>NUCLEOTIDE SEQUENCE [LARGE SCALE GENOMIC DNA]</scope>
    <source>
        <strain evidence="2 3">MEB108</strain>
    </source>
</reference>
<dbReference type="RefSeq" id="WP_330128466.1">
    <property type="nucleotide sequence ID" value="NZ_JAUHLI010000006.1"/>
</dbReference>
<comment type="caution">
    <text evidence="2">The sequence shown here is derived from an EMBL/GenBank/DDBJ whole genome shotgun (WGS) entry which is preliminary data.</text>
</comment>
<gene>
    <name evidence="2" type="ORF">QWY20_07870</name>
</gene>
<dbReference type="Pfam" id="PF11739">
    <property type="entry name" value="YdbH-like"/>
    <property type="match status" value="1"/>
</dbReference>
<dbReference type="Proteomes" id="UP001336314">
    <property type="component" value="Unassembled WGS sequence"/>
</dbReference>
<evidence type="ECO:0000313" key="3">
    <source>
        <dbReference type="Proteomes" id="UP001336314"/>
    </source>
</evidence>
<dbReference type="EMBL" id="JAUHLI010000006">
    <property type="protein sequence ID" value="MEE2001367.1"/>
    <property type="molecule type" value="Genomic_DNA"/>
</dbReference>
<evidence type="ECO:0000313" key="2">
    <source>
        <dbReference type="EMBL" id="MEE2001367.1"/>
    </source>
</evidence>
<feature type="region of interest" description="Disordered" evidence="1">
    <location>
        <begin position="466"/>
        <end position="485"/>
    </location>
</feature>
<accession>A0ABU7J4R3</accession>
<protein>
    <submittedName>
        <fullName evidence="2">YdbH domain-containing protein</fullName>
    </submittedName>
</protein>
<organism evidence="2 3">
    <name type="scientific">Alkalimonas cellulosilytica</name>
    <dbReference type="NCBI Taxonomy" id="3058395"/>
    <lineage>
        <taxon>Bacteria</taxon>
        <taxon>Pseudomonadati</taxon>
        <taxon>Pseudomonadota</taxon>
        <taxon>Gammaproteobacteria</taxon>
        <taxon>Alkalimonas</taxon>
    </lineage>
</organism>
<proteinExistence type="predicted"/>
<keyword evidence="3" id="KW-1185">Reference proteome</keyword>
<sequence length="867" mass="97333">MRRFFRIFSLSLTLLLAVLLAVFLWLQHQLRQLPVQQLDYQISQWGFRQLHLQHLSFEYLLDNSPLRVEFKQLTLGWHWQNWRPQLNQLSLEQLAVRLEQLPVTAESEASPAMQLPTEWHLPDWLPAYNTIDQLLLDLPCGEQRCHYQGSLKLKLSDQLSAYGQLAPQHQPDSQLTLQLDYQLQQQWPDIRLQLQVTDLLQLQLLSSLQADQSDTTQAHWQGDMALELQPPPAWLLTELRQWQLVLPETWLQQFQQQVTANSQWQLLVPTQISSQPWQQLTGRMQLQLSSPSPLYLPEFGLITAELEANAEFEQGQLAPFRLAAGGTLTELQLPEPLTALGFKAEPLYWSLSSQHNEAFSLAALPLQFLVSSADRKQQLRAGFQLDLPAQQAVIEQLELQLTQPELSSGDWQLSDWQLSSSLSGMLSAQSMELVSTKPLQLQAIVQNPALELSLARMSLELDELRFSSSGQSSGPAPDIQQKPAHTEQGFMAKASVHATQLLHPAVKPLDWQWQGRLDANSSSDWQFAAEGELAASSGLEFQTTVQAGPEQLAFNWQLADVFLLAGNTLATTLTDWPELLTLQRGRIKHQGELIISQPDDRLKLTSSTELLDLAGFYDTTTFRGLSSQLQLTMEAEQLLLEIPRLTLQQFEQGVVGGPLQLAATYQATLTAPASGTLELFDNELVLFNGRVKLPPMTLDLAQQAWELPLHIHQLDLQQLLTQHPTSDLTGQGLINGRIPLLLSAQGIEVARGRLQAEEPGGRLSYRSPQAQGMAASNPGMKTIVAALDDFHYSVLSSDVSYSTDGHLTLALRLEGRNPAMEGGRPVHLNITLEENIPALITSLQLTNQLNEVIQKRVRERLQQPRQP</sequence>
<evidence type="ECO:0000256" key="1">
    <source>
        <dbReference type="SAM" id="MobiDB-lite"/>
    </source>
</evidence>
<name>A0ABU7J4R3_9GAMM</name>